<gene>
    <name evidence="2" type="ORF">Gotri_027282</name>
</gene>
<evidence type="ECO:0000313" key="3">
    <source>
        <dbReference type="Proteomes" id="UP000593568"/>
    </source>
</evidence>
<evidence type="ECO:0000313" key="2">
    <source>
        <dbReference type="EMBL" id="MBA0789460.1"/>
    </source>
</evidence>
<accession>A0A7J9FVX5</accession>
<dbReference type="EMBL" id="JABEZW010229496">
    <property type="protein sequence ID" value="MBA0789460.1"/>
    <property type="molecule type" value="Genomic_DNA"/>
</dbReference>
<proteinExistence type="predicted"/>
<dbReference type="AlphaFoldDB" id="A0A7J9FVX5"/>
<organism evidence="2 3">
    <name type="scientific">Gossypium trilobum</name>
    <dbReference type="NCBI Taxonomy" id="34281"/>
    <lineage>
        <taxon>Eukaryota</taxon>
        <taxon>Viridiplantae</taxon>
        <taxon>Streptophyta</taxon>
        <taxon>Embryophyta</taxon>
        <taxon>Tracheophyta</taxon>
        <taxon>Spermatophyta</taxon>
        <taxon>Magnoliopsida</taxon>
        <taxon>eudicotyledons</taxon>
        <taxon>Gunneridae</taxon>
        <taxon>Pentapetalae</taxon>
        <taxon>rosids</taxon>
        <taxon>malvids</taxon>
        <taxon>Malvales</taxon>
        <taxon>Malvaceae</taxon>
        <taxon>Malvoideae</taxon>
        <taxon>Gossypium</taxon>
    </lineage>
</organism>
<name>A0A7J9FVX5_9ROSI</name>
<keyword evidence="3" id="KW-1185">Reference proteome</keyword>
<protein>
    <submittedName>
        <fullName evidence="2">Uncharacterized protein</fullName>
    </submittedName>
</protein>
<dbReference type="Proteomes" id="UP000593568">
    <property type="component" value="Unassembled WGS sequence"/>
</dbReference>
<reference evidence="2 3" key="1">
    <citation type="journal article" date="2019" name="Genome Biol. Evol.">
        <title>Insights into the evolution of the New World diploid cottons (Gossypium, subgenus Houzingenia) based on genome sequencing.</title>
        <authorList>
            <person name="Grover C.E."/>
            <person name="Arick M.A. 2nd"/>
            <person name="Thrash A."/>
            <person name="Conover J.L."/>
            <person name="Sanders W.S."/>
            <person name="Peterson D.G."/>
            <person name="Frelichowski J.E."/>
            <person name="Scheffler J.A."/>
            <person name="Scheffler B.E."/>
            <person name="Wendel J.F."/>
        </authorList>
    </citation>
    <scope>NUCLEOTIDE SEQUENCE [LARGE SCALE GENOMIC DNA]</scope>
    <source>
        <strain evidence="2">8</strain>
        <tissue evidence="2">Leaf</tissue>
    </source>
</reference>
<sequence length="145" mass="17084">MPPRKSKKATVQETPVVSDPANFENPNAKKYFLELQEEVPVTPREIYEFYDVPYYSKDFLDNTKLDKFEDIDMEDIIKYLTRGRGTWNHRPDIDFPVAKMWIQFIGTRIALVLNVSNINSLQAIFYCMEFYSGSRFMWAYGSIVK</sequence>
<feature type="region of interest" description="Disordered" evidence="1">
    <location>
        <begin position="1"/>
        <end position="22"/>
    </location>
</feature>
<comment type="caution">
    <text evidence="2">The sequence shown here is derived from an EMBL/GenBank/DDBJ whole genome shotgun (WGS) entry which is preliminary data.</text>
</comment>
<evidence type="ECO:0000256" key="1">
    <source>
        <dbReference type="SAM" id="MobiDB-lite"/>
    </source>
</evidence>